<comment type="subunit">
    <text evidence="6">Component of the Mediator complex.</text>
</comment>
<comment type="function">
    <text evidence="6">Component of the Mediator complex, a coactivator involved in the regulated transcription of nearly all RNA polymerase II-dependent genes. Mediator functions as a bridge to convey information from gene-specific regulatory proteins to the basal RNA polymerase II transcription machinery. Mediator is recruited to promoters by direct interactions with regulatory proteins and serves as a scaffold for the assembly of a functional preinitiation complex with RNA polymerase II and the general transcription factors.</text>
</comment>
<dbReference type="Pfam" id="PF09748">
    <property type="entry name" value="Med10"/>
    <property type="match status" value="1"/>
</dbReference>
<evidence type="ECO:0000256" key="2">
    <source>
        <dbReference type="ARBA" id="ARBA00005389"/>
    </source>
</evidence>
<dbReference type="Proteomes" id="UP001324427">
    <property type="component" value="Unassembled WGS sequence"/>
</dbReference>
<dbReference type="InterPro" id="IPR019145">
    <property type="entry name" value="Mediator_Med10"/>
</dbReference>
<accession>A0AAV9JAF1</accession>
<keyword evidence="3 6" id="KW-0805">Transcription regulation</keyword>
<keyword evidence="8" id="KW-1185">Reference proteome</keyword>
<organism evidence="7 8">
    <name type="scientific">Oleoguttula mirabilis</name>
    <dbReference type="NCBI Taxonomy" id="1507867"/>
    <lineage>
        <taxon>Eukaryota</taxon>
        <taxon>Fungi</taxon>
        <taxon>Dikarya</taxon>
        <taxon>Ascomycota</taxon>
        <taxon>Pezizomycotina</taxon>
        <taxon>Dothideomycetes</taxon>
        <taxon>Dothideomycetidae</taxon>
        <taxon>Mycosphaerellales</taxon>
        <taxon>Teratosphaeriaceae</taxon>
        <taxon>Oleoguttula</taxon>
    </lineage>
</organism>
<keyword evidence="6" id="KW-0010">Activator</keyword>
<comment type="caution">
    <text evidence="7">The sequence shown here is derived from an EMBL/GenBank/DDBJ whole genome shotgun (WGS) entry which is preliminary data.</text>
</comment>
<evidence type="ECO:0000256" key="5">
    <source>
        <dbReference type="ARBA" id="ARBA00023242"/>
    </source>
</evidence>
<evidence type="ECO:0000313" key="8">
    <source>
        <dbReference type="Proteomes" id="UP001324427"/>
    </source>
</evidence>
<protein>
    <recommendedName>
        <fullName evidence="6">Mediator of RNA polymerase II transcription subunit 10</fullName>
    </recommendedName>
    <alternativeName>
        <fullName evidence="6">Mediator complex subunit 10</fullName>
    </alternativeName>
</protein>
<proteinExistence type="inferred from homology"/>
<dbReference type="AlphaFoldDB" id="A0AAV9JAF1"/>
<name>A0AAV9JAF1_9PEZI</name>
<comment type="similarity">
    <text evidence="2 6">Belongs to the Mediator complex subunit 10 family.</text>
</comment>
<sequence>MDATLDNAEAHLRSIISSLYIVISQAHEYHGLGTQKSITNEIKNLIHQLVQLSQTARHLPINLPFDLIQYVEESRNPDIYGRQFVELVLKLNQQAKGRAEAFASFRDILGREMASGIPDIKNDVQQVVAATGGKLA</sequence>
<evidence type="ECO:0000256" key="3">
    <source>
        <dbReference type="ARBA" id="ARBA00023015"/>
    </source>
</evidence>
<dbReference type="GO" id="GO:0003712">
    <property type="term" value="F:transcription coregulator activity"/>
    <property type="evidence" value="ECO:0007669"/>
    <property type="project" value="InterPro"/>
</dbReference>
<dbReference type="GO" id="GO:0016592">
    <property type="term" value="C:mediator complex"/>
    <property type="evidence" value="ECO:0007669"/>
    <property type="project" value="InterPro"/>
</dbReference>
<evidence type="ECO:0000256" key="1">
    <source>
        <dbReference type="ARBA" id="ARBA00004123"/>
    </source>
</evidence>
<gene>
    <name evidence="6" type="primary">MED10</name>
    <name evidence="7" type="ORF">LTR36_007981</name>
</gene>
<evidence type="ECO:0000256" key="4">
    <source>
        <dbReference type="ARBA" id="ARBA00023163"/>
    </source>
</evidence>
<dbReference type="GO" id="GO:0006357">
    <property type="term" value="P:regulation of transcription by RNA polymerase II"/>
    <property type="evidence" value="ECO:0007669"/>
    <property type="project" value="InterPro"/>
</dbReference>
<evidence type="ECO:0000256" key="6">
    <source>
        <dbReference type="RuleBase" id="RU364146"/>
    </source>
</evidence>
<reference evidence="7 8" key="1">
    <citation type="submission" date="2021-11" db="EMBL/GenBank/DDBJ databases">
        <title>Black yeast isolated from Biological Soil Crust.</title>
        <authorList>
            <person name="Kurbessoian T."/>
        </authorList>
    </citation>
    <scope>NUCLEOTIDE SEQUENCE [LARGE SCALE GENOMIC DNA]</scope>
    <source>
        <strain evidence="7 8">CCFEE 5522</strain>
    </source>
</reference>
<keyword evidence="5 6" id="KW-0539">Nucleus</keyword>
<keyword evidence="4 6" id="KW-0804">Transcription</keyword>
<dbReference type="EMBL" id="JAVFHQ010000053">
    <property type="protein sequence ID" value="KAK4541380.1"/>
    <property type="molecule type" value="Genomic_DNA"/>
</dbReference>
<comment type="subcellular location">
    <subcellularLocation>
        <location evidence="1 6">Nucleus</location>
    </subcellularLocation>
</comment>
<evidence type="ECO:0000313" key="7">
    <source>
        <dbReference type="EMBL" id="KAK4541380.1"/>
    </source>
</evidence>